<gene>
    <name evidence="2" type="ORF">E1B28_010579</name>
</gene>
<proteinExistence type="predicted"/>
<name>A0A9P7URX2_9AGAR</name>
<dbReference type="EMBL" id="CM032186">
    <property type="protein sequence ID" value="KAG7091550.1"/>
    <property type="molecule type" value="Genomic_DNA"/>
</dbReference>
<keyword evidence="3" id="KW-1185">Reference proteome</keyword>
<reference evidence="2" key="1">
    <citation type="journal article" date="2021" name="Genome Biol. Evol.">
        <title>The assembled and annotated genome of the fairy-ring fungus Marasmius oreades.</title>
        <authorList>
            <person name="Hiltunen M."/>
            <person name="Ament-Velasquez S.L."/>
            <person name="Johannesson H."/>
        </authorList>
    </citation>
    <scope>NUCLEOTIDE SEQUENCE</scope>
    <source>
        <strain evidence="2">03SP1</strain>
    </source>
</reference>
<dbReference type="RefSeq" id="XP_043008020.1">
    <property type="nucleotide sequence ID" value="XM_043155549.1"/>
</dbReference>
<dbReference type="AlphaFoldDB" id="A0A9P7URX2"/>
<evidence type="ECO:0000313" key="2">
    <source>
        <dbReference type="EMBL" id="KAG7091550.1"/>
    </source>
</evidence>
<dbReference type="GeneID" id="66079655"/>
<dbReference type="Proteomes" id="UP001049176">
    <property type="component" value="Chromosome 6"/>
</dbReference>
<feature type="compositionally biased region" description="Low complexity" evidence="1">
    <location>
        <begin position="228"/>
        <end position="241"/>
    </location>
</feature>
<protein>
    <submittedName>
        <fullName evidence="2">Uncharacterized protein</fullName>
    </submittedName>
</protein>
<evidence type="ECO:0000256" key="1">
    <source>
        <dbReference type="SAM" id="MobiDB-lite"/>
    </source>
</evidence>
<evidence type="ECO:0000313" key="3">
    <source>
        <dbReference type="Proteomes" id="UP001049176"/>
    </source>
</evidence>
<sequence length="477" mass="55353">MQQNSFGEPSESEMVMNNLLRTIRKNSRNSLLRKIFSTDHLQDKGHLLQELEDLNASGIYKIILALQSEDAETYLREYNVNIYRIDNMTPLQFIFENLMDQNTEIENIRVEPPLMVHTTSHLEPSGSSNKLKRRIKEISLEILSMNEIARINYPDYLRIYKDDDSKGKAYTPIQVRLPQCWKKVVEEDLELKALDWYLQKEFDDTKLLLNQKTSHLHSSLLIEEEQSSDQQDSPQESPLDSEPVEQELPEQSIGTLNYWPGRNEHDEQEMFEQQARASHYWADRAEAEYGLEGDQYYHRDSPCLYYPTQLHNTPETGSPEPLPIQLSSRLQEELSNIHINATICFDTPNSPPPDYCHMEETSDTEEDTHMEETSDIEHEVIYISNDEQEISLPENEIIDPMPDLTNVTPNQISLDNFSIDSPPGEIVTNLPDPRISQDEYFSTVISEHDVIRMNILLYLIYSSFALATLFDLKASFK</sequence>
<organism evidence="2 3">
    <name type="scientific">Marasmius oreades</name>
    <name type="common">fairy-ring Marasmius</name>
    <dbReference type="NCBI Taxonomy" id="181124"/>
    <lineage>
        <taxon>Eukaryota</taxon>
        <taxon>Fungi</taxon>
        <taxon>Dikarya</taxon>
        <taxon>Basidiomycota</taxon>
        <taxon>Agaricomycotina</taxon>
        <taxon>Agaricomycetes</taxon>
        <taxon>Agaricomycetidae</taxon>
        <taxon>Agaricales</taxon>
        <taxon>Marasmiineae</taxon>
        <taxon>Marasmiaceae</taxon>
        <taxon>Marasmius</taxon>
    </lineage>
</organism>
<comment type="caution">
    <text evidence="2">The sequence shown here is derived from an EMBL/GenBank/DDBJ whole genome shotgun (WGS) entry which is preliminary data.</text>
</comment>
<dbReference type="KEGG" id="more:E1B28_010579"/>
<accession>A0A9P7URX2</accession>
<feature type="region of interest" description="Disordered" evidence="1">
    <location>
        <begin position="223"/>
        <end position="261"/>
    </location>
</feature>